<evidence type="ECO:0000256" key="1">
    <source>
        <dbReference type="ARBA" id="ARBA00004123"/>
    </source>
</evidence>
<accession>A0AAN7JCM0</accession>
<sequence length="222" mass="25379">MPLKWVFYWKPNPGTTVNSQILAEVSQCAEAINGIKDGRWKVNLTYYKPIFRDQAAVSEIPRDFIGMSLPERPNKFYFTLKNHRIVVEADLSIQNIMEKLQSYRSRVTLVFEGVQYKLGDFQLRVGKVVPSHQETLRGIVMEVEYLPISSMEKSRQIMDDFTGIWQETLAKRSLPGQFVCTEPNFSEFGLADNYTPQHTAVQYATVMADLIASAQSVTSVRN</sequence>
<comment type="subcellular location">
    <subcellularLocation>
        <location evidence="1 4">Nucleus</location>
    </subcellularLocation>
</comment>
<dbReference type="GO" id="GO:0003713">
    <property type="term" value="F:transcription coactivator activity"/>
    <property type="evidence" value="ECO:0007669"/>
    <property type="project" value="TreeGrafter"/>
</dbReference>
<keyword evidence="4" id="KW-0805">Transcription regulation</keyword>
<dbReference type="InterPro" id="IPR013921">
    <property type="entry name" value="Mediator_Med20"/>
</dbReference>
<keyword evidence="4" id="KW-0804">Transcription</keyword>
<dbReference type="EMBL" id="JAXIOK010000020">
    <property type="protein sequence ID" value="KAK4746826.1"/>
    <property type="molecule type" value="Genomic_DNA"/>
</dbReference>
<name>A0AAN7JCM0_9MYRT</name>
<evidence type="ECO:0000256" key="4">
    <source>
        <dbReference type="RuleBase" id="RU364152"/>
    </source>
</evidence>
<evidence type="ECO:0000313" key="6">
    <source>
        <dbReference type="Proteomes" id="UP001345219"/>
    </source>
</evidence>
<keyword evidence="6" id="KW-1185">Reference proteome</keyword>
<evidence type="ECO:0000256" key="3">
    <source>
        <dbReference type="ARBA" id="ARBA00023242"/>
    </source>
</evidence>
<dbReference type="Proteomes" id="UP001345219">
    <property type="component" value="Chromosome 20"/>
</dbReference>
<keyword evidence="4" id="KW-0010">Activator</keyword>
<organism evidence="5 6">
    <name type="scientific">Trapa incisa</name>
    <dbReference type="NCBI Taxonomy" id="236973"/>
    <lineage>
        <taxon>Eukaryota</taxon>
        <taxon>Viridiplantae</taxon>
        <taxon>Streptophyta</taxon>
        <taxon>Embryophyta</taxon>
        <taxon>Tracheophyta</taxon>
        <taxon>Spermatophyta</taxon>
        <taxon>Magnoliopsida</taxon>
        <taxon>eudicotyledons</taxon>
        <taxon>Gunneridae</taxon>
        <taxon>Pentapetalae</taxon>
        <taxon>rosids</taxon>
        <taxon>malvids</taxon>
        <taxon>Myrtales</taxon>
        <taxon>Lythraceae</taxon>
        <taxon>Trapa</taxon>
    </lineage>
</organism>
<comment type="function">
    <text evidence="4">Component of the Mediator complex, a coactivator involved in the regulated transcription of nearly all RNA polymerase II-dependent genes. Mediator functions as a bridge to convey information from gene-specific regulatory proteins to the basal RNA polymerase II transcription machinery. Mediator is recruited to promoters by direct interactions with regulatory proteins and serves as a scaffold for the assembly of a functional preinitiation complex with RNA polymerase II and the general transcription factors.</text>
</comment>
<dbReference type="PANTHER" id="PTHR12465:SF0">
    <property type="entry name" value="MEDIATOR OF RNA POLYMERASE II TRANSCRIPTION SUBUNIT 20"/>
    <property type="match status" value="1"/>
</dbReference>
<dbReference type="GO" id="GO:0006357">
    <property type="term" value="P:regulation of transcription by RNA polymerase II"/>
    <property type="evidence" value="ECO:0007669"/>
    <property type="project" value="InterPro"/>
</dbReference>
<dbReference type="GO" id="GO:0016592">
    <property type="term" value="C:mediator complex"/>
    <property type="evidence" value="ECO:0007669"/>
    <property type="project" value="InterPro"/>
</dbReference>
<proteinExistence type="inferred from homology"/>
<evidence type="ECO:0000256" key="2">
    <source>
        <dbReference type="ARBA" id="ARBA00010743"/>
    </source>
</evidence>
<dbReference type="PANTHER" id="PTHR12465">
    <property type="entry name" value="UBIQUITIN SPECIFIC PROTEASE HOMOLOG 49"/>
    <property type="match status" value="1"/>
</dbReference>
<keyword evidence="3 4" id="KW-0539">Nucleus</keyword>
<reference evidence="5 6" key="1">
    <citation type="journal article" date="2023" name="Hortic Res">
        <title>Pangenome of water caltrop reveals structural variations and asymmetric subgenome divergence after allopolyploidization.</title>
        <authorList>
            <person name="Zhang X."/>
            <person name="Chen Y."/>
            <person name="Wang L."/>
            <person name="Yuan Y."/>
            <person name="Fang M."/>
            <person name="Shi L."/>
            <person name="Lu R."/>
            <person name="Comes H.P."/>
            <person name="Ma Y."/>
            <person name="Chen Y."/>
            <person name="Huang G."/>
            <person name="Zhou Y."/>
            <person name="Zheng Z."/>
            <person name="Qiu Y."/>
        </authorList>
    </citation>
    <scope>NUCLEOTIDE SEQUENCE [LARGE SCALE GENOMIC DNA]</scope>
    <source>
        <tissue evidence="5">Roots</tissue>
    </source>
</reference>
<comment type="similarity">
    <text evidence="2 4">Belongs to the Mediator complex subunit 20 family.</text>
</comment>
<dbReference type="AlphaFoldDB" id="A0AAN7JCM0"/>
<dbReference type="Pfam" id="PF08612">
    <property type="entry name" value="Med20"/>
    <property type="match status" value="1"/>
</dbReference>
<evidence type="ECO:0000313" key="5">
    <source>
        <dbReference type="EMBL" id="KAK4746826.1"/>
    </source>
</evidence>
<comment type="caution">
    <text evidence="5">The sequence shown here is derived from an EMBL/GenBank/DDBJ whole genome shotgun (WGS) entry which is preliminary data.</text>
</comment>
<comment type="subunit">
    <text evidence="4">Component of the Mediator complex.</text>
</comment>
<protein>
    <recommendedName>
        <fullName evidence="4">Mediator of RNA polymerase II transcription subunit 20</fullName>
    </recommendedName>
    <alternativeName>
        <fullName evidence="4">Mediator complex subunit 20</fullName>
    </alternativeName>
</protein>
<gene>
    <name evidence="4" type="primary">MED20</name>
    <name evidence="5" type="ORF">SAY87_025863</name>
</gene>